<dbReference type="InterPro" id="IPR036396">
    <property type="entry name" value="Cyt_P450_sf"/>
</dbReference>
<dbReference type="PANTHER" id="PTHR24291">
    <property type="entry name" value="CYTOCHROME P450 FAMILY 4"/>
    <property type="match status" value="1"/>
</dbReference>
<protein>
    <recommendedName>
        <fullName evidence="19">Cytochrome P450</fullName>
    </recommendedName>
</protein>
<sequence>MLIELLLSISIVFLVYQRWVKRDVYTLGKQLNSGIWTLPFIGHSYLFFGDNESRMKAFQTFGRDAISKENGLTLLWHGNYLYTIVADPEAAELVLKCCLEKDDIMKMATLYVGNGSIFAPVPIWRPRRKVLVPSFSMKYLKHFMSIFVKESNVMVDRMKNITGTGPISAFKYFTAYTMDAITESTLGYKMGAQEGRNQNFLRAFDEGLAEDAKRLCQPWLHSDLIYNNLPIYARLLKNKDYLWDFVKEVIRTKRKEMTEKTDTEEHIENSSKENLQTFLESLIKLSGGDEGYTEIEIVEELMVIMIAGNDTSAVGASFISVLLSRHPEVQEKIYEELQQVFADSERLITFEDLPRLKYLDAVIRETLRLYPPVPVIVRKVEKDVVLPCGIKLVPGTGVLVNIWALHRNLRYWGEDAEVFRPERFLDTPLTHPAAFMPFSHGPRNCVGYQYAMMSMKTVLSTVLRRYRILPATTPNSNSEHPPLRLKYDLMMKDEDDFQIKLEFRR</sequence>
<evidence type="ECO:0000256" key="10">
    <source>
        <dbReference type="ARBA" id="ARBA00023002"/>
    </source>
</evidence>
<keyword evidence="11 14" id="KW-0408">Iron</keyword>
<keyword evidence="8" id="KW-0256">Endoplasmic reticulum</keyword>
<keyword evidence="18" id="KW-1185">Reference proteome</keyword>
<evidence type="ECO:0000256" key="11">
    <source>
        <dbReference type="ARBA" id="ARBA00023004"/>
    </source>
</evidence>
<keyword evidence="16" id="KW-0732">Signal</keyword>
<evidence type="ECO:0000313" key="17">
    <source>
        <dbReference type="EMBL" id="KAJ8732429.1"/>
    </source>
</evidence>
<dbReference type="PANTHER" id="PTHR24291:SF189">
    <property type="entry name" value="CYTOCHROME P450 4C3-RELATED"/>
    <property type="match status" value="1"/>
</dbReference>
<keyword evidence="6 14" id="KW-0349">Heme</keyword>
<dbReference type="Gene3D" id="1.10.630.10">
    <property type="entry name" value="Cytochrome P450"/>
    <property type="match status" value="1"/>
</dbReference>
<dbReference type="GO" id="GO:0004497">
    <property type="term" value="F:monooxygenase activity"/>
    <property type="evidence" value="ECO:0007669"/>
    <property type="project" value="UniProtKB-KW"/>
</dbReference>
<evidence type="ECO:0000256" key="1">
    <source>
        <dbReference type="ARBA" id="ARBA00001971"/>
    </source>
</evidence>
<comment type="cofactor">
    <cofactor evidence="1 14">
        <name>heme</name>
        <dbReference type="ChEBI" id="CHEBI:30413"/>
    </cofactor>
</comment>
<dbReference type="PROSITE" id="PS00086">
    <property type="entry name" value="CYTOCHROME_P450"/>
    <property type="match status" value="1"/>
</dbReference>
<dbReference type="InterPro" id="IPR002401">
    <property type="entry name" value="Cyt_P450_E_grp-I"/>
</dbReference>
<dbReference type="GO" id="GO:0016705">
    <property type="term" value="F:oxidoreductase activity, acting on paired donors, with incorporation or reduction of molecular oxygen"/>
    <property type="evidence" value="ECO:0007669"/>
    <property type="project" value="InterPro"/>
</dbReference>
<evidence type="ECO:0000256" key="15">
    <source>
        <dbReference type="RuleBase" id="RU000461"/>
    </source>
</evidence>
<comment type="subcellular location">
    <subcellularLocation>
        <location evidence="4">Endoplasmic reticulum membrane</location>
        <topology evidence="4">Peripheral membrane protein</topology>
    </subcellularLocation>
    <subcellularLocation>
        <location evidence="3">Microsome membrane</location>
        <topology evidence="3">Peripheral membrane protein</topology>
    </subcellularLocation>
</comment>
<dbReference type="GO" id="GO:0005789">
    <property type="term" value="C:endoplasmic reticulum membrane"/>
    <property type="evidence" value="ECO:0007669"/>
    <property type="project" value="UniProtKB-SubCell"/>
</dbReference>
<feature type="binding site" description="axial binding residue" evidence="14">
    <location>
        <position position="445"/>
    </location>
    <ligand>
        <name>heme</name>
        <dbReference type="ChEBI" id="CHEBI:30413"/>
    </ligand>
    <ligandPart>
        <name>Fe</name>
        <dbReference type="ChEBI" id="CHEBI:18248"/>
    </ligandPart>
</feature>
<evidence type="ECO:0008006" key="19">
    <source>
        <dbReference type="Google" id="ProtNLM"/>
    </source>
</evidence>
<name>A0AAD7YWY3_MYTSE</name>
<comment type="similarity">
    <text evidence="5 15">Belongs to the cytochrome P450 family.</text>
</comment>
<organism evidence="17 18">
    <name type="scientific">Mythimna separata</name>
    <name type="common">Oriental armyworm</name>
    <name type="synonym">Pseudaletia separata</name>
    <dbReference type="NCBI Taxonomy" id="271217"/>
    <lineage>
        <taxon>Eukaryota</taxon>
        <taxon>Metazoa</taxon>
        <taxon>Ecdysozoa</taxon>
        <taxon>Arthropoda</taxon>
        <taxon>Hexapoda</taxon>
        <taxon>Insecta</taxon>
        <taxon>Pterygota</taxon>
        <taxon>Neoptera</taxon>
        <taxon>Endopterygota</taxon>
        <taxon>Lepidoptera</taxon>
        <taxon>Glossata</taxon>
        <taxon>Ditrysia</taxon>
        <taxon>Noctuoidea</taxon>
        <taxon>Noctuidae</taxon>
        <taxon>Noctuinae</taxon>
        <taxon>Hadenini</taxon>
        <taxon>Mythimna</taxon>
    </lineage>
</organism>
<dbReference type="Pfam" id="PF00067">
    <property type="entry name" value="p450"/>
    <property type="match status" value="1"/>
</dbReference>
<dbReference type="Proteomes" id="UP001231518">
    <property type="component" value="Chromosome 6"/>
</dbReference>
<comment type="caution">
    <text evidence="17">The sequence shown here is derived from an EMBL/GenBank/DDBJ whole genome shotgun (WGS) entry which is preliminary data.</text>
</comment>
<evidence type="ECO:0000256" key="7">
    <source>
        <dbReference type="ARBA" id="ARBA00022723"/>
    </source>
</evidence>
<accession>A0AAD7YWY3</accession>
<dbReference type="PRINTS" id="PR00463">
    <property type="entry name" value="EP450I"/>
</dbReference>
<dbReference type="InterPro" id="IPR050196">
    <property type="entry name" value="Cytochrome_P450_Monoox"/>
</dbReference>
<comment type="function">
    <text evidence="2">May be involved in the metabolism of insect hormones and in the breakdown of synthetic insecticides.</text>
</comment>
<dbReference type="InterPro" id="IPR017972">
    <property type="entry name" value="Cyt_P450_CS"/>
</dbReference>
<dbReference type="SUPFAM" id="SSF48264">
    <property type="entry name" value="Cytochrome P450"/>
    <property type="match status" value="1"/>
</dbReference>
<dbReference type="AlphaFoldDB" id="A0AAD7YWY3"/>
<evidence type="ECO:0000256" key="9">
    <source>
        <dbReference type="ARBA" id="ARBA00022848"/>
    </source>
</evidence>
<evidence type="ECO:0000256" key="12">
    <source>
        <dbReference type="ARBA" id="ARBA00023033"/>
    </source>
</evidence>
<keyword evidence="9" id="KW-0492">Microsome</keyword>
<evidence type="ECO:0000256" key="16">
    <source>
        <dbReference type="SAM" id="SignalP"/>
    </source>
</evidence>
<keyword evidence="7 14" id="KW-0479">Metal-binding</keyword>
<feature type="signal peptide" evidence="16">
    <location>
        <begin position="1"/>
        <end position="17"/>
    </location>
</feature>
<evidence type="ECO:0000256" key="13">
    <source>
        <dbReference type="ARBA" id="ARBA00023136"/>
    </source>
</evidence>
<evidence type="ECO:0000313" key="18">
    <source>
        <dbReference type="Proteomes" id="UP001231518"/>
    </source>
</evidence>
<keyword evidence="10 15" id="KW-0560">Oxidoreductase</keyword>
<evidence type="ECO:0000256" key="4">
    <source>
        <dbReference type="ARBA" id="ARBA00004406"/>
    </source>
</evidence>
<gene>
    <name evidence="17" type="ORF">PYW07_015028</name>
</gene>
<evidence type="ECO:0000256" key="2">
    <source>
        <dbReference type="ARBA" id="ARBA00003690"/>
    </source>
</evidence>
<dbReference type="PRINTS" id="PR00385">
    <property type="entry name" value="P450"/>
</dbReference>
<dbReference type="GO" id="GO:0020037">
    <property type="term" value="F:heme binding"/>
    <property type="evidence" value="ECO:0007669"/>
    <property type="project" value="InterPro"/>
</dbReference>
<evidence type="ECO:0000256" key="8">
    <source>
        <dbReference type="ARBA" id="ARBA00022824"/>
    </source>
</evidence>
<dbReference type="EMBL" id="JARGEI010000004">
    <property type="protein sequence ID" value="KAJ8732429.1"/>
    <property type="molecule type" value="Genomic_DNA"/>
</dbReference>
<evidence type="ECO:0000256" key="14">
    <source>
        <dbReference type="PIRSR" id="PIRSR602401-1"/>
    </source>
</evidence>
<reference evidence="17" key="1">
    <citation type="submission" date="2023-03" db="EMBL/GenBank/DDBJ databases">
        <title>Chromosome-level genomes of two armyworms, Mythimna separata and Mythimna loreyi, provide insights into the biosynthesis and reception of sex pheromones.</title>
        <authorList>
            <person name="Zhao H."/>
        </authorList>
    </citation>
    <scope>NUCLEOTIDE SEQUENCE</scope>
    <source>
        <strain evidence="17">BeijingLab</strain>
        <tissue evidence="17">Pupa</tissue>
    </source>
</reference>
<proteinExistence type="inferred from homology"/>
<evidence type="ECO:0000256" key="3">
    <source>
        <dbReference type="ARBA" id="ARBA00004174"/>
    </source>
</evidence>
<evidence type="ECO:0000256" key="5">
    <source>
        <dbReference type="ARBA" id="ARBA00010617"/>
    </source>
</evidence>
<feature type="chain" id="PRO_5041905079" description="Cytochrome P450" evidence="16">
    <location>
        <begin position="18"/>
        <end position="505"/>
    </location>
</feature>
<keyword evidence="12 15" id="KW-0503">Monooxygenase</keyword>
<keyword evidence="13" id="KW-0472">Membrane</keyword>
<evidence type="ECO:0000256" key="6">
    <source>
        <dbReference type="ARBA" id="ARBA00022617"/>
    </source>
</evidence>
<dbReference type="GO" id="GO:0005506">
    <property type="term" value="F:iron ion binding"/>
    <property type="evidence" value="ECO:0007669"/>
    <property type="project" value="InterPro"/>
</dbReference>
<dbReference type="InterPro" id="IPR001128">
    <property type="entry name" value="Cyt_P450"/>
</dbReference>